<reference evidence="11 12" key="1">
    <citation type="submission" date="2017-03" db="EMBL/GenBank/DDBJ databases">
        <authorList>
            <person name="Afonso C.L."/>
            <person name="Miller P.J."/>
            <person name="Scott M.A."/>
            <person name="Spackman E."/>
            <person name="Goraichik I."/>
            <person name="Dimitrov K.M."/>
            <person name="Suarez D.L."/>
            <person name="Swayne D.E."/>
        </authorList>
    </citation>
    <scope>NUCLEOTIDE SEQUENCE [LARGE SCALE GENOMIC DNA]</scope>
    <source>
        <strain evidence="11 12">CECT 8620</strain>
    </source>
</reference>
<dbReference type="InterPro" id="IPR000515">
    <property type="entry name" value="MetI-like"/>
</dbReference>
<keyword evidence="6" id="KW-0653">Protein transport</keyword>
<evidence type="ECO:0000256" key="7">
    <source>
        <dbReference type="ARBA" id="ARBA00022989"/>
    </source>
</evidence>
<dbReference type="PANTHER" id="PTHR43386">
    <property type="entry name" value="OLIGOPEPTIDE TRANSPORT SYSTEM PERMEASE PROTEIN APPC"/>
    <property type="match status" value="1"/>
</dbReference>
<feature type="transmembrane region" description="Helical" evidence="9">
    <location>
        <begin position="159"/>
        <end position="176"/>
    </location>
</feature>
<dbReference type="CDD" id="cd06261">
    <property type="entry name" value="TM_PBP2"/>
    <property type="match status" value="1"/>
</dbReference>
<dbReference type="PROSITE" id="PS50928">
    <property type="entry name" value="ABC_TM1"/>
    <property type="match status" value="1"/>
</dbReference>
<evidence type="ECO:0000256" key="9">
    <source>
        <dbReference type="RuleBase" id="RU363032"/>
    </source>
</evidence>
<gene>
    <name evidence="11" type="primary">gsiD_2</name>
    <name evidence="11" type="ORF">AQS8620_02884</name>
</gene>
<evidence type="ECO:0000256" key="6">
    <source>
        <dbReference type="ARBA" id="ARBA00022927"/>
    </source>
</evidence>
<sequence>MLTSTRASAPERSPKRRRIVSASLWTLPYFPIAILLCVLIIPGLFADFIAPHGAQEMNMQARLQPPVFFGGTWEYILGTDRLGRCILSRTMHGAWYAMSISATGIIVGVTIGTTLGLLAGYARGWVDTLVMRLVDITLALPAILLALALAAMYGPSFKSVITVVAFVLWAYFARQVRAEVLVLRERDFVARAKVAGVSHVKILLRHILPNVLNTIVVLATLQVGIVISLEASLSFLGIGIPRPTPTWGILVADGRQLIVSAWWISFFPGLAILLTVLSINLLGDWLRDRLDPKTRPM</sequence>
<feature type="transmembrane region" description="Helical" evidence="9">
    <location>
        <begin position="260"/>
        <end position="283"/>
    </location>
</feature>
<keyword evidence="12" id="KW-1185">Reference proteome</keyword>
<dbReference type="EMBL" id="FWFS01000011">
    <property type="protein sequence ID" value="SLN63157.1"/>
    <property type="molecule type" value="Genomic_DNA"/>
</dbReference>
<accession>A0A1Y5TFX6</accession>
<dbReference type="Pfam" id="PF00528">
    <property type="entry name" value="BPD_transp_1"/>
    <property type="match status" value="1"/>
</dbReference>
<evidence type="ECO:0000313" key="11">
    <source>
        <dbReference type="EMBL" id="SLN63157.1"/>
    </source>
</evidence>
<dbReference type="InterPro" id="IPR035906">
    <property type="entry name" value="MetI-like_sf"/>
</dbReference>
<keyword evidence="8 9" id="KW-0472">Membrane</keyword>
<dbReference type="PANTHER" id="PTHR43386:SF1">
    <property type="entry name" value="D,D-DIPEPTIDE TRANSPORT SYSTEM PERMEASE PROTEIN DDPC-RELATED"/>
    <property type="match status" value="1"/>
</dbReference>
<keyword evidence="5" id="KW-0571">Peptide transport</keyword>
<name>A0A1Y5TFX6_9RHOB</name>
<evidence type="ECO:0000256" key="5">
    <source>
        <dbReference type="ARBA" id="ARBA00022856"/>
    </source>
</evidence>
<proteinExistence type="inferred from homology"/>
<evidence type="ECO:0000256" key="8">
    <source>
        <dbReference type="ARBA" id="ARBA00023136"/>
    </source>
</evidence>
<evidence type="ECO:0000259" key="10">
    <source>
        <dbReference type="PROSITE" id="PS50928"/>
    </source>
</evidence>
<dbReference type="GO" id="GO:0055085">
    <property type="term" value="P:transmembrane transport"/>
    <property type="evidence" value="ECO:0007669"/>
    <property type="project" value="InterPro"/>
</dbReference>
<dbReference type="InterPro" id="IPR050366">
    <property type="entry name" value="BP-dependent_transpt_permease"/>
</dbReference>
<feature type="transmembrane region" description="Helical" evidence="9">
    <location>
        <begin position="211"/>
        <end position="240"/>
    </location>
</feature>
<dbReference type="GO" id="GO:0015833">
    <property type="term" value="P:peptide transport"/>
    <property type="evidence" value="ECO:0007669"/>
    <property type="project" value="UniProtKB-KW"/>
</dbReference>
<keyword evidence="3" id="KW-1003">Cell membrane</keyword>
<dbReference type="Gene3D" id="1.10.3720.10">
    <property type="entry name" value="MetI-like"/>
    <property type="match status" value="1"/>
</dbReference>
<evidence type="ECO:0000256" key="2">
    <source>
        <dbReference type="ARBA" id="ARBA00022448"/>
    </source>
</evidence>
<evidence type="ECO:0000256" key="4">
    <source>
        <dbReference type="ARBA" id="ARBA00022692"/>
    </source>
</evidence>
<dbReference type="AlphaFoldDB" id="A0A1Y5TFX6"/>
<dbReference type="Proteomes" id="UP000193862">
    <property type="component" value="Unassembled WGS sequence"/>
</dbReference>
<evidence type="ECO:0000256" key="3">
    <source>
        <dbReference type="ARBA" id="ARBA00022475"/>
    </source>
</evidence>
<comment type="subcellular location">
    <subcellularLocation>
        <location evidence="1 9">Cell membrane</location>
        <topology evidence="1 9">Multi-pass membrane protein</topology>
    </subcellularLocation>
</comment>
<protein>
    <submittedName>
        <fullName evidence="11">Glutathione transport system permease protein GsiD</fullName>
    </submittedName>
</protein>
<feature type="transmembrane region" description="Helical" evidence="9">
    <location>
        <begin position="20"/>
        <end position="45"/>
    </location>
</feature>
<keyword evidence="7 9" id="KW-1133">Transmembrane helix</keyword>
<keyword evidence="4 9" id="KW-0812">Transmembrane</keyword>
<feature type="transmembrane region" description="Helical" evidence="9">
    <location>
        <begin position="133"/>
        <end position="153"/>
    </location>
</feature>
<dbReference type="GO" id="GO:0015031">
    <property type="term" value="P:protein transport"/>
    <property type="evidence" value="ECO:0007669"/>
    <property type="project" value="UniProtKB-KW"/>
</dbReference>
<feature type="transmembrane region" description="Helical" evidence="9">
    <location>
        <begin position="94"/>
        <end position="121"/>
    </location>
</feature>
<evidence type="ECO:0000256" key="1">
    <source>
        <dbReference type="ARBA" id="ARBA00004651"/>
    </source>
</evidence>
<dbReference type="OrthoDB" id="9766870at2"/>
<keyword evidence="2 9" id="KW-0813">Transport</keyword>
<dbReference type="GO" id="GO:0005886">
    <property type="term" value="C:plasma membrane"/>
    <property type="evidence" value="ECO:0007669"/>
    <property type="project" value="UniProtKB-SubCell"/>
</dbReference>
<feature type="domain" description="ABC transmembrane type-1" evidence="10">
    <location>
        <begin position="94"/>
        <end position="283"/>
    </location>
</feature>
<evidence type="ECO:0000313" key="12">
    <source>
        <dbReference type="Proteomes" id="UP000193862"/>
    </source>
</evidence>
<comment type="similarity">
    <text evidence="9">Belongs to the binding-protein-dependent transport system permease family.</text>
</comment>
<dbReference type="SUPFAM" id="SSF161098">
    <property type="entry name" value="MetI-like"/>
    <property type="match status" value="1"/>
</dbReference>
<organism evidence="11 12">
    <name type="scientific">Aquimixticola soesokkakensis</name>
    <dbReference type="NCBI Taxonomy" id="1519096"/>
    <lineage>
        <taxon>Bacteria</taxon>
        <taxon>Pseudomonadati</taxon>
        <taxon>Pseudomonadota</taxon>
        <taxon>Alphaproteobacteria</taxon>
        <taxon>Rhodobacterales</taxon>
        <taxon>Paracoccaceae</taxon>
        <taxon>Aquimixticola</taxon>
    </lineage>
</organism>